<evidence type="ECO:0000313" key="3">
    <source>
        <dbReference type="Proteomes" id="UP000800200"/>
    </source>
</evidence>
<dbReference type="Proteomes" id="UP000800200">
    <property type="component" value="Unassembled WGS sequence"/>
</dbReference>
<dbReference type="AlphaFoldDB" id="A0A6A6E839"/>
<feature type="region of interest" description="Disordered" evidence="1">
    <location>
        <begin position="1"/>
        <end position="25"/>
    </location>
</feature>
<evidence type="ECO:0000313" key="2">
    <source>
        <dbReference type="EMBL" id="KAF2187303.1"/>
    </source>
</evidence>
<gene>
    <name evidence="2" type="ORF">K469DRAFT_570267</name>
</gene>
<sequence length="291" mass="31173">MDASISAQYGPKATPGPKADPKCNTDALSGIPNNVFNGASSNVYGKFCDTIGRASQKELTWNVDASGNQKANSRRRNDKRTPPPNPKGYGSFNFELKWRPGSGSCNSNCYDAYSRIAQSTCGAQGNMRTMMTAEASLDVGCGTYSYKITGPDVPKPNGPPPTTVSAQYCYPADVFGKHGDIQESFLNQYIGFACAGSANKNFKAGDKSNWNTTTNGVPYNFNIWWKDNCKTDADNLNAYQPLANNKGANCMDLMKGNFKNCNNDGIGGIISIGCLGYELKASMTPPGQASS</sequence>
<dbReference type="EMBL" id="ML994627">
    <property type="protein sequence ID" value="KAF2187303.1"/>
    <property type="molecule type" value="Genomic_DNA"/>
</dbReference>
<name>A0A6A6E839_9PEZI</name>
<organism evidence="2 3">
    <name type="scientific">Zopfia rhizophila CBS 207.26</name>
    <dbReference type="NCBI Taxonomy" id="1314779"/>
    <lineage>
        <taxon>Eukaryota</taxon>
        <taxon>Fungi</taxon>
        <taxon>Dikarya</taxon>
        <taxon>Ascomycota</taxon>
        <taxon>Pezizomycotina</taxon>
        <taxon>Dothideomycetes</taxon>
        <taxon>Dothideomycetes incertae sedis</taxon>
        <taxon>Zopfiaceae</taxon>
        <taxon>Zopfia</taxon>
    </lineage>
</organism>
<reference evidence="2" key="1">
    <citation type="journal article" date="2020" name="Stud. Mycol.">
        <title>101 Dothideomycetes genomes: a test case for predicting lifestyles and emergence of pathogens.</title>
        <authorList>
            <person name="Haridas S."/>
            <person name="Albert R."/>
            <person name="Binder M."/>
            <person name="Bloem J."/>
            <person name="Labutti K."/>
            <person name="Salamov A."/>
            <person name="Andreopoulos B."/>
            <person name="Baker S."/>
            <person name="Barry K."/>
            <person name="Bills G."/>
            <person name="Bluhm B."/>
            <person name="Cannon C."/>
            <person name="Castanera R."/>
            <person name="Culley D."/>
            <person name="Daum C."/>
            <person name="Ezra D."/>
            <person name="Gonzalez J."/>
            <person name="Henrissat B."/>
            <person name="Kuo A."/>
            <person name="Liang C."/>
            <person name="Lipzen A."/>
            <person name="Lutzoni F."/>
            <person name="Magnuson J."/>
            <person name="Mondo S."/>
            <person name="Nolan M."/>
            <person name="Ohm R."/>
            <person name="Pangilinan J."/>
            <person name="Park H.-J."/>
            <person name="Ramirez L."/>
            <person name="Alfaro M."/>
            <person name="Sun H."/>
            <person name="Tritt A."/>
            <person name="Yoshinaga Y."/>
            <person name="Zwiers L.-H."/>
            <person name="Turgeon B."/>
            <person name="Goodwin S."/>
            <person name="Spatafora J."/>
            <person name="Crous P."/>
            <person name="Grigoriev I."/>
        </authorList>
    </citation>
    <scope>NUCLEOTIDE SEQUENCE</scope>
    <source>
        <strain evidence="2">CBS 207.26</strain>
    </source>
</reference>
<evidence type="ECO:0000256" key="1">
    <source>
        <dbReference type="SAM" id="MobiDB-lite"/>
    </source>
</evidence>
<keyword evidence="3" id="KW-1185">Reference proteome</keyword>
<protein>
    <submittedName>
        <fullName evidence="2">Uncharacterized protein</fullName>
    </submittedName>
</protein>
<feature type="region of interest" description="Disordered" evidence="1">
    <location>
        <begin position="62"/>
        <end position="91"/>
    </location>
</feature>
<proteinExistence type="predicted"/>
<feature type="compositionally biased region" description="Polar residues" evidence="1">
    <location>
        <begin position="62"/>
        <end position="71"/>
    </location>
</feature>
<accession>A0A6A6E839</accession>
<dbReference type="OrthoDB" id="3687237at2759"/>